<dbReference type="SUPFAM" id="SSF50249">
    <property type="entry name" value="Nucleic acid-binding proteins"/>
    <property type="match status" value="1"/>
</dbReference>
<dbReference type="PROSITE" id="PS50832">
    <property type="entry name" value="S1_IF1_TYPE"/>
    <property type="match status" value="1"/>
</dbReference>
<gene>
    <name evidence="8" type="ORF">DCC88_06920</name>
</gene>
<evidence type="ECO:0000259" key="7">
    <source>
        <dbReference type="PROSITE" id="PS50832"/>
    </source>
</evidence>
<reference evidence="8" key="1">
    <citation type="submission" date="2018-04" db="EMBL/GenBank/DDBJ databases">
        <title>Draft genome sequence of the Candidatus Spirobacillus cienkowskii, a pathogen of freshwater Daphnia species, reconstructed from hemolymph metagenomic reads.</title>
        <authorList>
            <person name="Bresciani L."/>
            <person name="Lemos L.N."/>
            <person name="Wale N."/>
            <person name="Lin J.Y."/>
            <person name="Fernandes G.R."/>
            <person name="Duffy M.A."/>
            <person name="Rodrigues J.M."/>
        </authorList>
    </citation>
    <scope>NUCLEOTIDE SEQUENCE [LARGE SCALE GENOMIC DNA]</scope>
    <source>
        <strain evidence="8">Binning01</strain>
    </source>
</reference>
<sequence>MVDYENKPKKAKFDEDDKGKNVELEDDGRPKKVELEGIVAEKLPNNLFIVELDNSLKVLAHVSGRMKMNCINILPSDRVKVELNPNDKTKDGRFRAKIVFRSK</sequence>
<dbReference type="PANTHER" id="PTHR33370">
    <property type="entry name" value="TRANSLATION INITIATION FACTOR IF-1, CHLOROPLASTIC"/>
    <property type="match status" value="1"/>
</dbReference>
<dbReference type="NCBIfam" id="TIGR00008">
    <property type="entry name" value="infA"/>
    <property type="match status" value="1"/>
</dbReference>
<evidence type="ECO:0000256" key="4">
    <source>
        <dbReference type="NCBIfam" id="TIGR00008"/>
    </source>
</evidence>
<feature type="domain" description="S1-like" evidence="7">
    <location>
        <begin position="20"/>
        <end position="103"/>
    </location>
</feature>
<comment type="similarity">
    <text evidence="1">Belongs to the IF-1 family.</text>
</comment>
<dbReference type="InterPro" id="IPR012340">
    <property type="entry name" value="NA-bd_OB-fold"/>
</dbReference>
<dbReference type="Proteomes" id="UP000253934">
    <property type="component" value="Unassembled WGS sequence"/>
</dbReference>
<keyword evidence="3 5" id="KW-0648">Protein biosynthesis</keyword>
<feature type="region of interest" description="Disordered" evidence="6">
    <location>
        <begin position="1"/>
        <end position="27"/>
    </location>
</feature>
<keyword evidence="9" id="KW-1185">Reference proteome</keyword>
<keyword evidence="2 5" id="KW-0396">Initiation factor</keyword>
<protein>
    <recommendedName>
        <fullName evidence="4">Translation initiation factor IF-1</fullName>
    </recommendedName>
</protein>
<evidence type="ECO:0000313" key="8">
    <source>
        <dbReference type="EMBL" id="RDB36110.1"/>
    </source>
</evidence>
<dbReference type="InterPro" id="IPR004368">
    <property type="entry name" value="TIF_IF1"/>
</dbReference>
<dbReference type="PANTHER" id="PTHR33370:SF1">
    <property type="entry name" value="TRANSLATION INITIATION FACTOR IF-1, CHLOROPLASTIC"/>
    <property type="match status" value="1"/>
</dbReference>
<dbReference type="GO" id="GO:0043022">
    <property type="term" value="F:ribosome binding"/>
    <property type="evidence" value="ECO:0007669"/>
    <property type="project" value="TreeGrafter"/>
</dbReference>
<accession>A0A369KRU6</accession>
<proteinExistence type="inferred from homology"/>
<dbReference type="GO" id="GO:0003743">
    <property type="term" value="F:translation initiation factor activity"/>
    <property type="evidence" value="ECO:0007669"/>
    <property type="project" value="UniProtKB-UniRule"/>
</dbReference>
<dbReference type="GO" id="GO:0005829">
    <property type="term" value="C:cytosol"/>
    <property type="evidence" value="ECO:0007669"/>
    <property type="project" value="TreeGrafter"/>
</dbReference>
<dbReference type="EMBL" id="QOVW01000067">
    <property type="protein sequence ID" value="RDB36110.1"/>
    <property type="molecule type" value="Genomic_DNA"/>
</dbReference>
<evidence type="ECO:0000256" key="5">
    <source>
        <dbReference type="PROSITE-ProRule" id="PRU00181"/>
    </source>
</evidence>
<dbReference type="InterPro" id="IPR006196">
    <property type="entry name" value="RNA-binding_domain_S1_IF1"/>
</dbReference>
<dbReference type="GO" id="GO:0003723">
    <property type="term" value="F:RNA binding"/>
    <property type="evidence" value="ECO:0007669"/>
    <property type="project" value="InterPro"/>
</dbReference>
<evidence type="ECO:0000256" key="3">
    <source>
        <dbReference type="ARBA" id="ARBA00022917"/>
    </source>
</evidence>
<evidence type="ECO:0000256" key="1">
    <source>
        <dbReference type="ARBA" id="ARBA00010939"/>
    </source>
</evidence>
<dbReference type="Gene3D" id="2.40.50.140">
    <property type="entry name" value="Nucleic acid-binding proteins"/>
    <property type="match status" value="1"/>
</dbReference>
<comment type="caution">
    <text evidence="8">The sequence shown here is derived from an EMBL/GenBank/DDBJ whole genome shotgun (WGS) entry which is preliminary data.</text>
</comment>
<dbReference type="AlphaFoldDB" id="A0A369KRU6"/>
<organism evidence="8 9">
    <name type="scientific">Spirobacillus cienkowskii</name>
    <dbReference type="NCBI Taxonomy" id="495820"/>
    <lineage>
        <taxon>Bacteria</taxon>
        <taxon>Pseudomonadati</taxon>
        <taxon>Bdellovibrionota</taxon>
        <taxon>Oligoflexia</taxon>
        <taxon>Silvanigrellales</taxon>
        <taxon>Spirobacillus</taxon>
    </lineage>
</organism>
<evidence type="ECO:0000313" key="9">
    <source>
        <dbReference type="Proteomes" id="UP000253934"/>
    </source>
</evidence>
<name>A0A369KRU6_9BACT</name>
<dbReference type="Pfam" id="PF01176">
    <property type="entry name" value="eIF-1a"/>
    <property type="match status" value="1"/>
</dbReference>
<evidence type="ECO:0000256" key="6">
    <source>
        <dbReference type="SAM" id="MobiDB-lite"/>
    </source>
</evidence>
<evidence type="ECO:0000256" key="2">
    <source>
        <dbReference type="ARBA" id="ARBA00022540"/>
    </source>
</evidence>